<protein>
    <submittedName>
        <fullName evidence="3">Uncharacterized protein</fullName>
    </submittedName>
</protein>
<reference evidence="3" key="1">
    <citation type="submission" date="2022-11" db="UniProtKB">
        <authorList>
            <consortium name="WormBaseParasite"/>
        </authorList>
    </citation>
    <scope>IDENTIFICATION</scope>
</reference>
<feature type="compositionally biased region" description="Basic residues" evidence="1">
    <location>
        <begin position="178"/>
        <end position="188"/>
    </location>
</feature>
<feature type="region of interest" description="Disordered" evidence="1">
    <location>
        <begin position="145"/>
        <end position="188"/>
    </location>
</feature>
<name>A0A914KQJ1_MELIC</name>
<dbReference type="Proteomes" id="UP000887563">
    <property type="component" value="Unplaced"/>
</dbReference>
<sequence>MLRNQAFGGLHGTNNLFRDLRSDELDLTTHGRYPVYCQCDTIVFSEYVPMIHTYKIYDSSSGITTEEFGAFEDVLIPDRPNNTYNLYHLYYSEYVQGRPYLQVKLQLHYITQQLIAQMHPQAIVYNPGVMETEEIREDVAIQPQIRELHIQYPPPGRRRPRNGGRGGNGSGGNGQHGGGRRRRGDGGN</sequence>
<dbReference type="AlphaFoldDB" id="A0A914KQJ1"/>
<organism evidence="2 3">
    <name type="scientific">Meloidogyne incognita</name>
    <name type="common">Southern root-knot nematode worm</name>
    <name type="synonym">Oxyuris incognita</name>
    <dbReference type="NCBI Taxonomy" id="6306"/>
    <lineage>
        <taxon>Eukaryota</taxon>
        <taxon>Metazoa</taxon>
        <taxon>Ecdysozoa</taxon>
        <taxon>Nematoda</taxon>
        <taxon>Chromadorea</taxon>
        <taxon>Rhabditida</taxon>
        <taxon>Tylenchina</taxon>
        <taxon>Tylenchomorpha</taxon>
        <taxon>Tylenchoidea</taxon>
        <taxon>Meloidogynidae</taxon>
        <taxon>Meloidogyninae</taxon>
        <taxon>Meloidogyne</taxon>
        <taxon>Meloidogyne incognita group</taxon>
    </lineage>
</organism>
<keyword evidence="2" id="KW-1185">Reference proteome</keyword>
<evidence type="ECO:0000313" key="2">
    <source>
        <dbReference type="Proteomes" id="UP000887563"/>
    </source>
</evidence>
<accession>A0A914KQJ1</accession>
<dbReference type="WBParaSite" id="Minc3s00076g03751">
    <property type="protein sequence ID" value="Minc3s00076g03751"/>
    <property type="gene ID" value="Minc3s00076g03751"/>
</dbReference>
<evidence type="ECO:0000256" key="1">
    <source>
        <dbReference type="SAM" id="MobiDB-lite"/>
    </source>
</evidence>
<proteinExistence type="predicted"/>
<feature type="compositionally biased region" description="Gly residues" evidence="1">
    <location>
        <begin position="163"/>
        <end position="177"/>
    </location>
</feature>
<evidence type="ECO:0000313" key="3">
    <source>
        <dbReference type="WBParaSite" id="Minc3s00076g03751"/>
    </source>
</evidence>